<sequence>MSAVVTLNQKTKRALQRAIQKQPPTEGLMHHSGQGSQYASHDYRALLKKYHITGSMSRKGNC</sequence>
<dbReference type="GO" id="GO:0015074">
    <property type="term" value="P:DNA integration"/>
    <property type="evidence" value="ECO:0007669"/>
    <property type="project" value="InterPro"/>
</dbReference>
<dbReference type="InterPro" id="IPR012337">
    <property type="entry name" value="RNaseH-like_sf"/>
</dbReference>
<feature type="domain" description="Integrase catalytic" evidence="1">
    <location>
        <begin position="10"/>
        <end position="62"/>
    </location>
</feature>
<evidence type="ECO:0000313" key="2">
    <source>
        <dbReference type="EMBL" id="GAE93892.1"/>
    </source>
</evidence>
<comment type="caution">
    <text evidence="2">The sequence shown here is derived from an EMBL/GenBank/DDBJ whole genome shotgun (WGS) entry which is preliminary data.</text>
</comment>
<organism evidence="2 3">
    <name type="scientific">Gracilibacillus boraciitolerans JCM 21714</name>
    <dbReference type="NCBI Taxonomy" id="1298598"/>
    <lineage>
        <taxon>Bacteria</taxon>
        <taxon>Bacillati</taxon>
        <taxon>Bacillota</taxon>
        <taxon>Bacilli</taxon>
        <taxon>Bacillales</taxon>
        <taxon>Bacillaceae</taxon>
        <taxon>Gracilibacillus</taxon>
    </lineage>
</organism>
<evidence type="ECO:0000313" key="3">
    <source>
        <dbReference type="Proteomes" id="UP000019102"/>
    </source>
</evidence>
<name>W4VKZ5_9BACI</name>
<dbReference type="PANTHER" id="PTHR46889">
    <property type="entry name" value="TRANSPOSASE INSF FOR INSERTION SEQUENCE IS3B-RELATED"/>
    <property type="match status" value="1"/>
</dbReference>
<dbReference type="InterPro" id="IPR001584">
    <property type="entry name" value="Integrase_cat-core"/>
</dbReference>
<protein>
    <submittedName>
        <fullName evidence="2">Mobile element protein</fullName>
    </submittedName>
</protein>
<accession>W4VKZ5</accession>
<proteinExistence type="predicted"/>
<gene>
    <name evidence="2" type="ORF">JCM21714_3007</name>
</gene>
<dbReference type="Pfam" id="PF00665">
    <property type="entry name" value="rve"/>
    <property type="match status" value="1"/>
</dbReference>
<dbReference type="InterPro" id="IPR050900">
    <property type="entry name" value="Transposase_IS3/IS150/IS904"/>
</dbReference>
<evidence type="ECO:0000259" key="1">
    <source>
        <dbReference type="Pfam" id="PF00665"/>
    </source>
</evidence>
<dbReference type="eggNOG" id="COG2801">
    <property type="taxonomic scope" value="Bacteria"/>
</dbReference>
<dbReference type="AlphaFoldDB" id="W4VKZ5"/>
<dbReference type="SUPFAM" id="SSF53098">
    <property type="entry name" value="Ribonuclease H-like"/>
    <property type="match status" value="1"/>
</dbReference>
<dbReference type="STRING" id="1298598.JCM21714_3007"/>
<dbReference type="Proteomes" id="UP000019102">
    <property type="component" value="Unassembled WGS sequence"/>
</dbReference>
<reference evidence="2 3" key="1">
    <citation type="journal article" date="2014" name="Genome Announc.">
        <title>Draft Genome Sequence of the Boron-Tolerant and Moderately Halotolerant Bacterium Gracilibacillus boraciitolerans JCM 21714T.</title>
        <authorList>
            <person name="Ahmed I."/>
            <person name="Oshima K."/>
            <person name="Suda W."/>
            <person name="Kitamura K."/>
            <person name="Iida T."/>
            <person name="Ohmori Y."/>
            <person name="Fujiwara T."/>
            <person name="Hattori M."/>
            <person name="Ohkuma M."/>
        </authorList>
    </citation>
    <scope>NUCLEOTIDE SEQUENCE [LARGE SCALE GENOMIC DNA]</scope>
    <source>
        <strain evidence="2 3">JCM 21714</strain>
    </source>
</reference>
<dbReference type="EMBL" id="BAVS01000017">
    <property type="protein sequence ID" value="GAE93892.1"/>
    <property type="molecule type" value="Genomic_DNA"/>
</dbReference>
<keyword evidence="3" id="KW-1185">Reference proteome</keyword>